<sequence length="508" mass="54757">MVSKGLLKVTVRQRIEGFLMSGDSQDLLTQKTARDAGRLKRSATGFRQGRVVVLDAEGVHLVAMLYWCRGCMPSNPVAEAEIAAAEKLFRLLSPGAADPVPRVVRELRRQLRREAAETALGMLATAEAQADAGLADQALEVLRGTLESAPTGDADIPDLLHRFSLAHRVRFCILGHADDNTRAIELARAAVQRGGAEHHERLANLAGLLQNRYTLLGNPGDLDESVALSREGLDAEGDAGLILHGAALCGALLLRHQNSGAERDLNEAIELGRTVLAHCAPDAPKRAEVESFLARSLLARHWRTRCPDDLEEALSLSRAAVRDAPTGSTFRTLMMGNLAGVLRDRFGVTGVRADLDEAIGIMGTVLRDVPEEHADFAVQLGNSGVYHRVRYEQGGDPADLDTALPNIEPITTSKAGAPRRTVESLLTTNRQRSPATSRPHRRAAPTPGTGCWSPTRRSPSEAAPPLSLPAALSHDRGRSPRDRPRTIEVPLHSSRPAKPGPGVERSEL</sequence>
<evidence type="ECO:0000256" key="1">
    <source>
        <dbReference type="SAM" id="MobiDB-lite"/>
    </source>
</evidence>
<evidence type="ECO:0000313" key="3">
    <source>
        <dbReference type="EMBL" id="AGS73814.1"/>
    </source>
</evidence>
<feature type="compositionally biased region" description="Low complexity" evidence="1">
    <location>
        <begin position="460"/>
        <end position="472"/>
    </location>
</feature>
<keyword evidence="4" id="KW-1185">Reference proteome</keyword>
<feature type="compositionally biased region" description="Basic and acidic residues" evidence="1">
    <location>
        <begin position="473"/>
        <end position="486"/>
    </location>
</feature>
<dbReference type="STRING" id="1214242.B446_00190"/>
<name>S5VEN0_STRC3</name>
<dbReference type="InterPro" id="IPR011990">
    <property type="entry name" value="TPR-like_helical_dom_sf"/>
</dbReference>
<dbReference type="RefSeq" id="WP_020937367.1">
    <property type="nucleotide sequence ID" value="NC_021985.1"/>
</dbReference>
<protein>
    <recommendedName>
        <fullName evidence="5">Tetratricopeptide repeat protein</fullName>
    </recommendedName>
</protein>
<organism evidence="2 4">
    <name type="scientific">Streptomyces collinus (strain DSM 40733 / Tue 365)</name>
    <dbReference type="NCBI Taxonomy" id="1214242"/>
    <lineage>
        <taxon>Bacteria</taxon>
        <taxon>Bacillati</taxon>
        <taxon>Actinomycetota</taxon>
        <taxon>Actinomycetes</taxon>
        <taxon>Kitasatosporales</taxon>
        <taxon>Streptomycetaceae</taxon>
        <taxon>Streptomyces</taxon>
    </lineage>
</organism>
<dbReference type="EMBL" id="CP006259">
    <property type="protein sequence ID" value="AGS66880.1"/>
    <property type="molecule type" value="Genomic_DNA"/>
</dbReference>
<dbReference type="KEGG" id="sci:B446_00190"/>
<accession>S5VEN0</accession>
<feature type="region of interest" description="Disordered" evidence="1">
    <location>
        <begin position="409"/>
        <end position="508"/>
    </location>
</feature>
<reference evidence="2 4" key="2">
    <citation type="journal article" date="2013" name="J. Biotechnol.">
        <title>Complete genome sequence of the kirromycin producer Streptomyces collinus Tu 365 consisting of a linear chromosome and two linear plasmids.</title>
        <authorList>
            <person name="Ruckert C."/>
            <person name="Szczepanowski R."/>
            <person name="Albersmeier A."/>
            <person name="Goesmann A."/>
            <person name="Iftime D."/>
            <person name="Musiol E.M."/>
            <person name="Blin K."/>
            <person name="Wohlleben W."/>
            <person name="Puhler A."/>
            <person name="Kalinowski J."/>
            <person name="Weber T."/>
        </authorList>
    </citation>
    <scope>NUCLEOTIDE SEQUENCE [LARGE SCALE GENOMIC DNA]</scope>
    <source>
        <strain evidence="4">DSM 40733 / Tue 365</strain>
        <strain evidence="2">Tu 365</strain>
    </source>
</reference>
<feature type="compositionally biased region" description="Polar residues" evidence="1">
    <location>
        <begin position="424"/>
        <end position="436"/>
    </location>
</feature>
<dbReference type="EMBL" id="CP006259">
    <property type="protein sequence ID" value="AGS73814.1"/>
    <property type="molecule type" value="Genomic_DNA"/>
</dbReference>
<dbReference type="eggNOG" id="COG2909">
    <property type="taxonomic scope" value="Bacteria"/>
</dbReference>
<evidence type="ECO:0000313" key="2">
    <source>
        <dbReference type="EMBL" id="AGS66880.1"/>
    </source>
</evidence>
<gene>
    <name evidence="2" type="ORF">B446_00190</name>
    <name evidence="3" type="ORF">B446_35100</name>
</gene>
<reference evidence="2" key="3">
    <citation type="submission" date="2015-08" db="EMBL/GenBank/DDBJ databases">
        <authorList>
            <person name="Weber T."/>
            <person name="Iftime D."/>
        </authorList>
    </citation>
    <scope>NUCLEOTIDE SEQUENCE</scope>
    <source>
        <strain evidence="2">Tu 365</strain>
    </source>
</reference>
<dbReference type="Proteomes" id="UP000015423">
    <property type="component" value="Chromosome"/>
</dbReference>
<dbReference type="HOGENOM" id="CLU_536268_0_0_11"/>
<evidence type="ECO:0008006" key="5">
    <source>
        <dbReference type="Google" id="ProtNLM"/>
    </source>
</evidence>
<dbReference type="KEGG" id="sci:B446_35100"/>
<dbReference type="PATRIC" id="fig|1214242.5.peg.35"/>
<evidence type="ECO:0000313" key="4">
    <source>
        <dbReference type="Proteomes" id="UP000015423"/>
    </source>
</evidence>
<dbReference type="AlphaFoldDB" id="S5VEN0"/>
<dbReference type="Gene3D" id="1.25.40.10">
    <property type="entry name" value="Tetratricopeptide repeat domain"/>
    <property type="match status" value="1"/>
</dbReference>
<proteinExistence type="predicted"/>
<reference evidence="4" key="1">
    <citation type="submission" date="2012-10" db="EMBL/GenBank/DDBJ databases">
        <title>The complete genome sequence of Streptomyces collinus Tu 365.</title>
        <authorList>
            <person name="Ruckert C."/>
            <person name="Szczepanowski R."/>
            <person name="Goesmann A."/>
            <person name="Pross E.K."/>
            <person name="Musiol E.M."/>
            <person name="Blin K."/>
            <person name="Wohlleben W."/>
            <person name="Puhler A."/>
            <person name="Weber T."/>
            <person name="Kalinowski J."/>
        </authorList>
    </citation>
    <scope>NUCLEOTIDE SEQUENCE [LARGE SCALE GENOMIC DNA]</scope>
    <source>
        <strain evidence="4">DSM 40733 / Tue 365</strain>
    </source>
</reference>